<name>A0A4R5F9E6_9FLAO</name>
<protein>
    <recommendedName>
        <fullName evidence="4">Lipoprotein</fullName>
    </recommendedName>
</protein>
<accession>A0A4R5F9E6</accession>
<proteinExistence type="predicted"/>
<gene>
    <name evidence="2" type="ORF">E0I26_07840</name>
</gene>
<feature type="coiled-coil region" evidence="1">
    <location>
        <begin position="21"/>
        <end position="80"/>
    </location>
</feature>
<keyword evidence="3" id="KW-1185">Reference proteome</keyword>
<sequence>MKRFILVIVVSITIFSCSKNNEQLKIVKNDIERNLFEIEKKDINYNCIEMSDREVYQEIIDFDKEKLDIANKELDEFQKEYNLGKYRISSLDDMSTTELKIYLRRMEFNKSYLEGVSRYSDRYSKDLEKLSKLKGKDIYYKVEVVKLNPDTIIHRKVYLDNNNKIIFTRALK</sequence>
<dbReference type="EMBL" id="SMLG01000004">
    <property type="protein sequence ID" value="TDE45035.1"/>
    <property type="molecule type" value="Genomic_DNA"/>
</dbReference>
<evidence type="ECO:0000256" key="1">
    <source>
        <dbReference type="SAM" id="Coils"/>
    </source>
</evidence>
<reference evidence="2 3" key="1">
    <citation type="submission" date="2019-03" db="EMBL/GenBank/DDBJ databases">
        <title>Novel species of Flavobacterium.</title>
        <authorList>
            <person name="Liu Q."/>
            <person name="Xin Y.-H."/>
        </authorList>
    </citation>
    <scope>NUCLEOTIDE SEQUENCE [LARGE SCALE GENOMIC DNA]</scope>
    <source>
        <strain evidence="2 3">LB3P52</strain>
    </source>
</reference>
<dbReference type="OrthoDB" id="1433274at2"/>
<dbReference type="PROSITE" id="PS51257">
    <property type="entry name" value="PROKAR_LIPOPROTEIN"/>
    <property type="match status" value="1"/>
</dbReference>
<evidence type="ECO:0008006" key="4">
    <source>
        <dbReference type="Google" id="ProtNLM"/>
    </source>
</evidence>
<comment type="caution">
    <text evidence="2">The sequence shown here is derived from an EMBL/GenBank/DDBJ whole genome shotgun (WGS) entry which is preliminary data.</text>
</comment>
<evidence type="ECO:0000313" key="3">
    <source>
        <dbReference type="Proteomes" id="UP000294814"/>
    </source>
</evidence>
<evidence type="ECO:0000313" key="2">
    <source>
        <dbReference type="EMBL" id="TDE45035.1"/>
    </source>
</evidence>
<dbReference type="AlphaFoldDB" id="A0A4R5F9E6"/>
<dbReference type="Proteomes" id="UP000294814">
    <property type="component" value="Unassembled WGS sequence"/>
</dbReference>
<keyword evidence="1" id="KW-0175">Coiled coil</keyword>
<dbReference type="RefSeq" id="WP_131915930.1">
    <property type="nucleotide sequence ID" value="NZ_SMLG01000004.1"/>
</dbReference>
<organism evidence="2 3">
    <name type="scientific">Flavobacterium rhamnosiphilum</name>
    <dbReference type="NCBI Taxonomy" id="2541724"/>
    <lineage>
        <taxon>Bacteria</taxon>
        <taxon>Pseudomonadati</taxon>
        <taxon>Bacteroidota</taxon>
        <taxon>Flavobacteriia</taxon>
        <taxon>Flavobacteriales</taxon>
        <taxon>Flavobacteriaceae</taxon>
        <taxon>Flavobacterium</taxon>
    </lineage>
</organism>